<accession>A0A942UZI7</accession>
<dbReference type="AlphaFoldDB" id="A0A942UZI7"/>
<dbReference type="PROSITE" id="PS51257">
    <property type="entry name" value="PROKAR_LIPOPROTEIN"/>
    <property type="match status" value="1"/>
</dbReference>
<feature type="chain" id="PRO_5038908173" description="Lipoprotein" evidence="1">
    <location>
        <begin position="22"/>
        <end position="133"/>
    </location>
</feature>
<gene>
    <name evidence="2" type="ORF">GOQ27_08165</name>
</gene>
<sequence>MKNKKILLSVLLVMLTLSLMGCTSRSTGLSILSSGDIEKDGMHFKYSYFNGSKEKIFELEEDSEIGINYNIKVVKGTLSIVILDKEELTILEKKFTKDDQGSLSINLEKGQYILKVKSDSSKGKFDVRYVELQ</sequence>
<name>A0A942UZI7_9FIRM</name>
<dbReference type="EMBL" id="WSFT01000031">
    <property type="protein sequence ID" value="MBS4538437.1"/>
    <property type="molecule type" value="Genomic_DNA"/>
</dbReference>
<reference evidence="2" key="1">
    <citation type="submission" date="2019-12" db="EMBL/GenBank/DDBJ databases">
        <title>Clostridiaceae gen. nov. sp. nov., isolated from sediment in Xinjiang, China.</title>
        <authorList>
            <person name="Zhang R."/>
        </authorList>
    </citation>
    <scope>NUCLEOTIDE SEQUENCE</scope>
    <source>
        <strain evidence="2">D2Q-11</strain>
    </source>
</reference>
<organism evidence="2 3">
    <name type="scientific">Anaeromonas frigoriresistens</name>
    <dbReference type="NCBI Taxonomy" id="2683708"/>
    <lineage>
        <taxon>Bacteria</taxon>
        <taxon>Bacillati</taxon>
        <taxon>Bacillota</taxon>
        <taxon>Tissierellia</taxon>
        <taxon>Tissierellales</taxon>
        <taxon>Thermohalobacteraceae</taxon>
        <taxon>Anaeromonas</taxon>
    </lineage>
</organism>
<feature type="signal peptide" evidence="1">
    <location>
        <begin position="1"/>
        <end position="21"/>
    </location>
</feature>
<evidence type="ECO:0000313" key="3">
    <source>
        <dbReference type="Proteomes" id="UP000724672"/>
    </source>
</evidence>
<proteinExistence type="predicted"/>
<evidence type="ECO:0008006" key="4">
    <source>
        <dbReference type="Google" id="ProtNLM"/>
    </source>
</evidence>
<comment type="caution">
    <text evidence="2">The sequence shown here is derived from an EMBL/GenBank/DDBJ whole genome shotgun (WGS) entry which is preliminary data.</text>
</comment>
<evidence type="ECO:0000256" key="1">
    <source>
        <dbReference type="SAM" id="SignalP"/>
    </source>
</evidence>
<evidence type="ECO:0000313" key="2">
    <source>
        <dbReference type="EMBL" id="MBS4538437.1"/>
    </source>
</evidence>
<keyword evidence="1" id="KW-0732">Signal</keyword>
<protein>
    <recommendedName>
        <fullName evidence="4">Lipoprotein</fullName>
    </recommendedName>
</protein>
<dbReference type="RefSeq" id="WP_203366357.1">
    <property type="nucleotide sequence ID" value="NZ_WSFT01000031.1"/>
</dbReference>
<keyword evidence="3" id="KW-1185">Reference proteome</keyword>
<dbReference type="Proteomes" id="UP000724672">
    <property type="component" value="Unassembled WGS sequence"/>
</dbReference>